<dbReference type="EMBL" id="WJXA01000002">
    <property type="protein sequence ID" value="KAF7150619.1"/>
    <property type="molecule type" value="Genomic_DNA"/>
</dbReference>
<reference evidence="2" key="1">
    <citation type="submission" date="2019-11" db="EMBL/GenBank/DDBJ databases">
        <authorList>
            <person name="Liu Y."/>
            <person name="Hou J."/>
            <person name="Li T.-Q."/>
            <person name="Guan C.-H."/>
            <person name="Wu X."/>
            <person name="Wu H.-Z."/>
            <person name="Ling F."/>
            <person name="Zhang R."/>
            <person name="Shi X.-G."/>
            <person name="Ren J.-P."/>
            <person name="Chen E.-F."/>
            <person name="Sun J.-M."/>
        </authorList>
    </citation>
    <scope>NUCLEOTIDE SEQUENCE</scope>
    <source>
        <strain evidence="2">Adult_tree_wgs_1</strain>
        <tissue evidence="2">Leaves</tissue>
    </source>
</reference>
<name>A0A834HB51_RHOSS</name>
<gene>
    <name evidence="2" type="ORF">RHSIM_Rhsim02G0045400</name>
</gene>
<evidence type="ECO:0000313" key="2">
    <source>
        <dbReference type="EMBL" id="KAF7150619.1"/>
    </source>
</evidence>
<feature type="compositionally biased region" description="Basic and acidic residues" evidence="1">
    <location>
        <begin position="1"/>
        <end position="23"/>
    </location>
</feature>
<proteinExistence type="predicted"/>
<feature type="compositionally biased region" description="Acidic residues" evidence="1">
    <location>
        <begin position="69"/>
        <end position="81"/>
    </location>
</feature>
<organism evidence="2 3">
    <name type="scientific">Rhododendron simsii</name>
    <name type="common">Sims's rhododendron</name>
    <dbReference type="NCBI Taxonomy" id="118357"/>
    <lineage>
        <taxon>Eukaryota</taxon>
        <taxon>Viridiplantae</taxon>
        <taxon>Streptophyta</taxon>
        <taxon>Embryophyta</taxon>
        <taxon>Tracheophyta</taxon>
        <taxon>Spermatophyta</taxon>
        <taxon>Magnoliopsida</taxon>
        <taxon>eudicotyledons</taxon>
        <taxon>Gunneridae</taxon>
        <taxon>Pentapetalae</taxon>
        <taxon>asterids</taxon>
        <taxon>Ericales</taxon>
        <taxon>Ericaceae</taxon>
        <taxon>Ericoideae</taxon>
        <taxon>Rhodoreae</taxon>
        <taxon>Rhododendron</taxon>
    </lineage>
</organism>
<comment type="caution">
    <text evidence="2">The sequence shown here is derived from an EMBL/GenBank/DDBJ whole genome shotgun (WGS) entry which is preliminary data.</text>
</comment>
<evidence type="ECO:0000256" key="1">
    <source>
        <dbReference type="SAM" id="MobiDB-lite"/>
    </source>
</evidence>
<sequence>MSRPTIEKYSAKNSPKSEEETKPHANIKSLSNGPVLIFLNAFVFGLGSNWRISKALVGKWKPKKANPETGEEVEDSDDVEGGDSAGLASEIAQRSMVIIGAWRYNIGVGDRSWKMFWRTKLAAICL</sequence>
<keyword evidence="3" id="KW-1185">Reference proteome</keyword>
<feature type="region of interest" description="Disordered" evidence="1">
    <location>
        <begin position="61"/>
        <end position="85"/>
    </location>
</feature>
<feature type="region of interest" description="Disordered" evidence="1">
    <location>
        <begin position="1"/>
        <end position="28"/>
    </location>
</feature>
<accession>A0A834HB51</accession>
<protein>
    <submittedName>
        <fullName evidence="2">Uncharacterized protein</fullName>
    </submittedName>
</protein>
<dbReference type="AlphaFoldDB" id="A0A834HB51"/>
<evidence type="ECO:0000313" key="3">
    <source>
        <dbReference type="Proteomes" id="UP000626092"/>
    </source>
</evidence>
<dbReference type="Proteomes" id="UP000626092">
    <property type="component" value="Unassembled WGS sequence"/>
</dbReference>